<keyword evidence="11" id="KW-1185">Reference proteome</keyword>
<keyword evidence="1 6" id="KW-0645">Protease</keyword>
<dbReference type="GO" id="GO:0051603">
    <property type="term" value="P:proteolysis involved in protein catabolic process"/>
    <property type="evidence" value="ECO:0007669"/>
    <property type="project" value="TreeGrafter"/>
</dbReference>
<comment type="caution">
    <text evidence="10">The sequence shown here is derived from an EMBL/GenBank/DDBJ whole genome shotgun (WGS) entry which is preliminary data.</text>
</comment>
<evidence type="ECO:0000256" key="2">
    <source>
        <dbReference type="ARBA" id="ARBA00022723"/>
    </source>
</evidence>
<dbReference type="OrthoDB" id="608258at2759"/>
<dbReference type="GO" id="GO:0046872">
    <property type="term" value="F:metal ion binding"/>
    <property type="evidence" value="ECO:0007669"/>
    <property type="project" value="UniProtKB-KW"/>
</dbReference>
<evidence type="ECO:0000256" key="3">
    <source>
        <dbReference type="ARBA" id="ARBA00022801"/>
    </source>
</evidence>
<feature type="transmembrane region" description="Helical" evidence="8">
    <location>
        <begin position="75"/>
        <end position="99"/>
    </location>
</feature>
<keyword evidence="8" id="KW-0472">Membrane</keyword>
<dbReference type="AlphaFoldDB" id="A0A5J9UX01"/>
<evidence type="ECO:0000259" key="9">
    <source>
        <dbReference type="Pfam" id="PF01435"/>
    </source>
</evidence>
<dbReference type="InterPro" id="IPR051156">
    <property type="entry name" value="Mito/Outer_Membr_Metalloprot"/>
</dbReference>
<evidence type="ECO:0000256" key="1">
    <source>
        <dbReference type="ARBA" id="ARBA00022670"/>
    </source>
</evidence>
<dbReference type="EMBL" id="RWGY01000011">
    <property type="protein sequence ID" value="TVU28422.1"/>
    <property type="molecule type" value="Genomic_DNA"/>
</dbReference>
<organism evidence="10 11">
    <name type="scientific">Eragrostis curvula</name>
    <name type="common">weeping love grass</name>
    <dbReference type="NCBI Taxonomy" id="38414"/>
    <lineage>
        <taxon>Eukaryota</taxon>
        <taxon>Viridiplantae</taxon>
        <taxon>Streptophyta</taxon>
        <taxon>Embryophyta</taxon>
        <taxon>Tracheophyta</taxon>
        <taxon>Spermatophyta</taxon>
        <taxon>Magnoliopsida</taxon>
        <taxon>Liliopsida</taxon>
        <taxon>Poales</taxon>
        <taxon>Poaceae</taxon>
        <taxon>PACMAD clade</taxon>
        <taxon>Chloridoideae</taxon>
        <taxon>Eragrostideae</taxon>
        <taxon>Eragrostidinae</taxon>
        <taxon>Eragrostis</taxon>
    </lineage>
</organism>
<evidence type="ECO:0000256" key="4">
    <source>
        <dbReference type="ARBA" id="ARBA00022833"/>
    </source>
</evidence>
<dbReference type="Pfam" id="PF01435">
    <property type="entry name" value="Peptidase_M48"/>
    <property type="match status" value="1"/>
</dbReference>
<evidence type="ECO:0000256" key="5">
    <source>
        <dbReference type="ARBA" id="ARBA00023049"/>
    </source>
</evidence>
<keyword evidence="8" id="KW-0812">Transmembrane</keyword>
<evidence type="ECO:0000256" key="6">
    <source>
        <dbReference type="RuleBase" id="RU003983"/>
    </source>
</evidence>
<keyword evidence="5 6" id="KW-0482">Metalloprotease</keyword>
<comment type="similarity">
    <text evidence="6">Belongs to the peptidase M48 family.</text>
</comment>
<dbReference type="Gene3D" id="3.30.2010.10">
    <property type="entry name" value="Metalloproteases ('zincins'), catalytic domain"/>
    <property type="match status" value="1"/>
</dbReference>
<dbReference type="InterPro" id="IPR001915">
    <property type="entry name" value="Peptidase_M48"/>
</dbReference>
<protein>
    <recommendedName>
        <fullName evidence="9">Peptidase M48 domain-containing protein</fullName>
    </recommendedName>
</protein>
<dbReference type="GO" id="GO:0004222">
    <property type="term" value="F:metalloendopeptidase activity"/>
    <property type="evidence" value="ECO:0007669"/>
    <property type="project" value="InterPro"/>
</dbReference>
<accession>A0A5J9UX01</accession>
<evidence type="ECO:0000256" key="7">
    <source>
        <dbReference type="SAM" id="MobiDB-lite"/>
    </source>
</evidence>
<keyword evidence="3 6" id="KW-0378">Hydrolase</keyword>
<reference evidence="10 11" key="1">
    <citation type="journal article" date="2019" name="Sci. Rep.">
        <title>A high-quality genome of Eragrostis curvula grass provides insights into Poaceae evolution and supports new strategies to enhance forage quality.</title>
        <authorList>
            <person name="Carballo J."/>
            <person name="Santos B.A.C.M."/>
            <person name="Zappacosta D."/>
            <person name="Garbus I."/>
            <person name="Selva J.P."/>
            <person name="Gallo C.A."/>
            <person name="Diaz A."/>
            <person name="Albertini E."/>
            <person name="Caccamo M."/>
            <person name="Echenique V."/>
        </authorList>
    </citation>
    <scope>NUCLEOTIDE SEQUENCE [LARGE SCALE GENOMIC DNA]</scope>
    <source>
        <strain evidence="11">cv. Victoria</strain>
        <tissue evidence="10">Leaf</tissue>
    </source>
</reference>
<evidence type="ECO:0000313" key="11">
    <source>
        <dbReference type="Proteomes" id="UP000324897"/>
    </source>
</evidence>
<feature type="region of interest" description="Disordered" evidence="7">
    <location>
        <begin position="313"/>
        <end position="333"/>
    </location>
</feature>
<keyword evidence="2" id="KW-0479">Metal-binding</keyword>
<dbReference type="CDD" id="cd07331">
    <property type="entry name" value="M48C_Oma1_like"/>
    <property type="match status" value="1"/>
</dbReference>
<feature type="compositionally biased region" description="Polar residues" evidence="7">
    <location>
        <begin position="313"/>
        <end position="322"/>
    </location>
</feature>
<comment type="cofactor">
    <cofactor evidence="6">
        <name>Zn(2+)</name>
        <dbReference type="ChEBI" id="CHEBI:29105"/>
    </cofactor>
    <text evidence="6">Binds 1 zinc ion per subunit.</text>
</comment>
<evidence type="ECO:0000313" key="10">
    <source>
        <dbReference type="EMBL" id="TVU28422.1"/>
    </source>
</evidence>
<gene>
    <name evidence="10" type="ORF">EJB05_19939</name>
</gene>
<feature type="domain" description="Peptidase M48" evidence="9">
    <location>
        <begin position="178"/>
        <end position="332"/>
    </location>
</feature>
<evidence type="ECO:0000256" key="8">
    <source>
        <dbReference type="SAM" id="Phobius"/>
    </source>
</evidence>
<sequence length="333" mass="36740">LRTERGLKEFVLRPLPSHPPEAGRLHPAATVAGAAASVLQHLPPPAAYQHTAARRQVVIRPTRSGSGSRWYHDKLLLVSGGTVTAFYFVSGGTMIAYYFSNVEAVPFTSRTHFITLTTENERELGESVFADLKKELASKILPPEDPECVRVGCITSEIVQTVHRDKSQNRVTACSLVDGWEVIAVRDKMIDAMCLPGGKIVVFTGLLNEFKEDAEVATVLGHEVGHAIARHTAERITNHMWFLILQIAISKFVGTSENGLGRMFYHFVSQPFTRRMEMEADHVGLMLLAAAGYDPRVVPGVYEKLGKVAGDSESTNYISTHHPSSKERSQYLS</sequence>
<proteinExistence type="inferred from homology"/>
<feature type="non-terminal residue" evidence="10">
    <location>
        <position position="1"/>
    </location>
</feature>
<keyword evidence="4 6" id="KW-0862">Zinc</keyword>
<dbReference type="PANTHER" id="PTHR22726:SF1">
    <property type="entry name" value="METALLOENDOPEPTIDASE OMA1, MITOCHONDRIAL"/>
    <property type="match status" value="1"/>
</dbReference>
<dbReference type="PANTHER" id="PTHR22726">
    <property type="entry name" value="METALLOENDOPEPTIDASE OMA1"/>
    <property type="match status" value="1"/>
</dbReference>
<dbReference type="Proteomes" id="UP000324897">
    <property type="component" value="Chromosome 1"/>
</dbReference>
<dbReference type="GO" id="GO:0016020">
    <property type="term" value="C:membrane"/>
    <property type="evidence" value="ECO:0007669"/>
    <property type="project" value="TreeGrafter"/>
</dbReference>
<name>A0A5J9UX01_9POAL</name>
<keyword evidence="8" id="KW-1133">Transmembrane helix</keyword>
<feature type="compositionally biased region" description="Basic and acidic residues" evidence="7">
    <location>
        <begin position="324"/>
        <end position="333"/>
    </location>
</feature>